<dbReference type="RefSeq" id="WP_062611384.1">
    <property type="nucleotide sequence ID" value="NZ_FCOX02000072.1"/>
</dbReference>
<organism evidence="2 3">
    <name type="scientific">Caballeronia calidae</name>
    <dbReference type="NCBI Taxonomy" id="1777139"/>
    <lineage>
        <taxon>Bacteria</taxon>
        <taxon>Pseudomonadati</taxon>
        <taxon>Pseudomonadota</taxon>
        <taxon>Betaproteobacteria</taxon>
        <taxon>Burkholderiales</taxon>
        <taxon>Burkholderiaceae</taxon>
        <taxon>Caballeronia</taxon>
    </lineage>
</organism>
<evidence type="ECO:0000313" key="2">
    <source>
        <dbReference type="EMBL" id="SAL05034.1"/>
    </source>
</evidence>
<dbReference type="OrthoDB" id="5294844at2"/>
<dbReference type="Proteomes" id="UP000071859">
    <property type="component" value="Unassembled WGS sequence"/>
</dbReference>
<dbReference type="GO" id="GO:0008410">
    <property type="term" value="F:CoA-transferase activity"/>
    <property type="evidence" value="ECO:0007669"/>
    <property type="project" value="TreeGrafter"/>
</dbReference>
<reference evidence="2" key="1">
    <citation type="submission" date="2016-01" db="EMBL/GenBank/DDBJ databases">
        <authorList>
            <person name="Peeters C."/>
        </authorList>
    </citation>
    <scope>NUCLEOTIDE SEQUENCE</scope>
    <source>
        <strain evidence="2">LMG 29321</strain>
    </source>
</reference>
<dbReference type="PANTHER" id="PTHR48207">
    <property type="entry name" value="SUCCINATE--HYDROXYMETHYLGLUTARATE COA-TRANSFERASE"/>
    <property type="match status" value="1"/>
</dbReference>
<dbReference type="Pfam" id="PF02515">
    <property type="entry name" value="CoA_transf_3"/>
    <property type="match status" value="1"/>
</dbReference>
<dbReference type="EMBL" id="FCOX02000072">
    <property type="protein sequence ID" value="SAL05034.1"/>
    <property type="molecule type" value="Genomic_DNA"/>
</dbReference>
<dbReference type="InterPro" id="IPR044855">
    <property type="entry name" value="CoA-Trfase_III_dom3_sf"/>
</dbReference>
<keyword evidence="3" id="KW-1185">Reference proteome</keyword>
<accession>A0A158EDY4</accession>
<proteinExistence type="predicted"/>
<comment type="caution">
    <text evidence="2">The sequence shown here is derived from an EMBL/GenBank/DDBJ whole genome shotgun (WGS) entry which is preliminary data.</text>
</comment>
<dbReference type="InterPro" id="IPR003673">
    <property type="entry name" value="CoA-Trfase_fam_III"/>
</dbReference>
<protein>
    <submittedName>
        <fullName evidence="2">Lipid metabolism-like protein</fullName>
    </submittedName>
</protein>
<dbReference type="AlphaFoldDB" id="A0A158EDY4"/>
<dbReference type="Gene3D" id="3.30.1540.10">
    <property type="entry name" value="formyl-coa transferase, domain 3"/>
    <property type="match status" value="1"/>
</dbReference>
<sequence length="407" mass="43773">MSKALSGLRVLDLSRVLAGPWASQTLADLGAEVIKIERPKTGDDTRGWGPPYLEDAQGNLTGEAAYYLAANRGKKSVTLNIAHRAGQAIIRTLASQADVFIENYKVGDMARYGLSYEDLREINPRLIYCSVTGFGQTGPLASLAGYDFIVQGMGGLMSITGESDDRPGGGPQKVGVAFADIMTGMYSTVAILAAITQRATTGKGQYIDMALLDVQVATMANMNLNYLVSGKTPQRQGNAHANIVPYQVFDAGDGQLVIAVGNDSQFAKFCEIADCRHLAVDPRFATNAARVAHRDTLVPMLQEVMSTRTVEEWTSQFNEKGVPAGPINSIAQAFEHPQVKHRQMQVDIPHPLSKAVPSVASPIRMSGSPVSYDIPPPTLGQHTDEVLASLCGLTDEQIQALRRDSIV</sequence>
<dbReference type="InterPro" id="IPR050483">
    <property type="entry name" value="CoA-transferase_III_domain"/>
</dbReference>
<keyword evidence="1" id="KW-0808">Transferase</keyword>
<dbReference type="SUPFAM" id="SSF89796">
    <property type="entry name" value="CoA-transferase family III (CaiB/BaiF)"/>
    <property type="match status" value="1"/>
</dbReference>
<evidence type="ECO:0000313" key="3">
    <source>
        <dbReference type="Proteomes" id="UP000071859"/>
    </source>
</evidence>
<dbReference type="Gene3D" id="3.40.50.10540">
    <property type="entry name" value="Crotonobetainyl-coa:carnitine coa-transferase, domain 1"/>
    <property type="match status" value="1"/>
</dbReference>
<dbReference type="PANTHER" id="PTHR48207:SF3">
    <property type="entry name" value="SUCCINATE--HYDROXYMETHYLGLUTARATE COA-TRANSFERASE"/>
    <property type="match status" value="1"/>
</dbReference>
<evidence type="ECO:0000256" key="1">
    <source>
        <dbReference type="ARBA" id="ARBA00022679"/>
    </source>
</evidence>
<dbReference type="InterPro" id="IPR023606">
    <property type="entry name" value="CoA-Trfase_III_dom_1_sf"/>
</dbReference>
<name>A0A158EDY4_9BURK</name>
<gene>
    <name evidence="2" type="ORF">AWB78_07257</name>
</gene>